<protein>
    <submittedName>
        <fullName evidence="2">DUF3592 domain-containing protein</fullName>
    </submittedName>
</protein>
<keyword evidence="1" id="KW-1133">Transmembrane helix</keyword>
<feature type="transmembrane region" description="Helical" evidence="1">
    <location>
        <begin position="187"/>
        <end position="206"/>
    </location>
</feature>
<feature type="transmembrane region" description="Helical" evidence="1">
    <location>
        <begin position="313"/>
        <end position="339"/>
    </location>
</feature>
<keyword evidence="1" id="KW-0472">Membrane</keyword>
<reference evidence="2 3" key="1">
    <citation type="submission" date="2019-08" db="EMBL/GenBank/DDBJ databases">
        <title>Amphibian skin-associated Pigmentiphaga: genome sequence and occurrence across geography and hosts.</title>
        <authorList>
            <person name="Bletz M.C."/>
            <person name="Bunk B."/>
            <person name="Sproeer C."/>
            <person name="Biwer P."/>
            <person name="Reiter S."/>
            <person name="Rabemananjara F.C.E."/>
            <person name="Schulz S."/>
            <person name="Overmann J."/>
            <person name="Vences M."/>
        </authorList>
    </citation>
    <scope>NUCLEOTIDE SEQUENCE [LARGE SCALE GENOMIC DNA]</scope>
    <source>
        <strain evidence="2 3">Mada1488</strain>
    </source>
</reference>
<organism evidence="2 3">
    <name type="scientific">Pigmentiphaga aceris</name>
    <dbReference type="NCBI Taxonomy" id="1940612"/>
    <lineage>
        <taxon>Bacteria</taxon>
        <taxon>Pseudomonadati</taxon>
        <taxon>Pseudomonadota</taxon>
        <taxon>Betaproteobacteria</taxon>
        <taxon>Burkholderiales</taxon>
        <taxon>Alcaligenaceae</taxon>
        <taxon>Pigmentiphaga</taxon>
    </lineage>
</organism>
<sequence length="345" mass="37987">MRRVVRWLVTMLAIAGPVVFLCLMLSPRLMETMSIATDNLVPVEAQLTSCTPHRNGQRAQSEIICRFTFTYEGTQRSAESSAWSRDDPFLTSDGLVQALAQQSAQTTRTAYLRPRAPEAAALSDPRWVTTPPLWLLLLGLFGASMAVIVRADPSGLPHRRADLAPDPATGHLVSINHHRRDRIRRRLVIQAVAALLAGGICVFGLSNQPANTVAMLGMRALQPVPAQLVDCGHRYHRTGRSGYDSLECGFVYTVAGNSHRGVAESLRFGLIPTNARMDAEVAKLKAQPAVTAYVDPRYPNYAWAFLNENMFVLFSWGLFELQLLLVVLVMGGVIIAAAVRWQRAD</sequence>
<dbReference type="OrthoDB" id="9776737at2"/>
<name>A0A5C0AZA3_9BURK</name>
<evidence type="ECO:0000313" key="2">
    <source>
        <dbReference type="EMBL" id="QEI07515.1"/>
    </source>
</evidence>
<accession>A0A5C0AZA3</accession>
<dbReference type="RefSeq" id="WP_148816562.1">
    <property type="nucleotide sequence ID" value="NZ_CP043046.1"/>
</dbReference>
<feature type="transmembrane region" description="Helical" evidence="1">
    <location>
        <begin position="7"/>
        <end position="26"/>
    </location>
</feature>
<gene>
    <name evidence="2" type="ORF">FXN63_17975</name>
</gene>
<dbReference type="EMBL" id="CP043046">
    <property type="protein sequence ID" value="QEI07515.1"/>
    <property type="molecule type" value="Genomic_DNA"/>
</dbReference>
<dbReference type="KEGG" id="pacr:FXN63_17975"/>
<dbReference type="Proteomes" id="UP000325161">
    <property type="component" value="Chromosome"/>
</dbReference>
<feature type="transmembrane region" description="Helical" evidence="1">
    <location>
        <begin position="133"/>
        <end position="151"/>
    </location>
</feature>
<evidence type="ECO:0000256" key="1">
    <source>
        <dbReference type="SAM" id="Phobius"/>
    </source>
</evidence>
<proteinExistence type="predicted"/>
<evidence type="ECO:0000313" key="3">
    <source>
        <dbReference type="Proteomes" id="UP000325161"/>
    </source>
</evidence>
<dbReference type="AlphaFoldDB" id="A0A5C0AZA3"/>
<keyword evidence="1" id="KW-0812">Transmembrane</keyword>
<keyword evidence="3" id="KW-1185">Reference proteome</keyword>